<proteinExistence type="predicted"/>
<gene>
    <name evidence="2" type="ORF">AALM99_06715</name>
</gene>
<sequence>MNKKEPPLTAERLSKFRSLSQEGDATLLERISLLVEQERALRQQKDKLEEELRILVHIKNDHYSKLEQKNSEL</sequence>
<name>A0ABV4D8P6_9LACT</name>
<reference evidence="2 3" key="1">
    <citation type="submission" date="2024-03" db="EMBL/GenBank/DDBJ databases">
        <title>Mouse gut bacterial collection (mGBC) of GemPharmatech.</title>
        <authorList>
            <person name="He Y."/>
            <person name="Dong L."/>
            <person name="Wu D."/>
            <person name="Gao X."/>
            <person name="Lin Z."/>
        </authorList>
    </citation>
    <scope>NUCLEOTIDE SEQUENCE [LARGE SCALE GENOMIC DNA]</scope>
    <source>
        <strain evidence="2 3">20-218</strain>
    </source>
</reference>
<accession>A0ABV4D8P6</accession>
<comment type="caution">
    <text evidence="2">The sequence shown here is derived from an EMBL/GenBank/DDBJ whole genome shotgun (WGS) entry which is preliminary data.</text>
</comment>
<dbReference type="Proteomes" id="UP001565242">
    <property type="component" value="Unassembled WGS sequence"/>
</dbReference>
<evidence type="ECO:0000313" key="3">
    <source>
        <dbReference type="Proteomes" id="UP001565242"/>
    </source>
</evidence>
<evidence type="ECO:0000313" key="2">
    <source>
        <dbReference type="EMBL" id="MEY8538130.1"/>
    </source>
</evidence>
<evidence type="ECO:0000256" key="1">
    <source>
        <dbReference type="SAM" id="Coils"/>
    </source>
</evidence>
<organism evidence="2 3">
    <name type="scientific">Lactococcus muris</name>
    <dbReference type="NCBI Taxonomy" id="2941330"/>
    <lineage>
        <taxon>Bacteria</taxon>
        <taxon>Bacillati</taxon>
        <taxon>Bacillota</taxon>
        <taxon>Bacilli</taxon>
        <taxon>Lactobacillales</taxon>
        <taxon>Streptococcaceae</taxon>
        <taxon>Lactococcus</taxon>
    </lineage>
</organism>
<dbReference type="EMBL" id="JBCLSQ010000014">
    <property type="protein sequence ID" value="MEY8538130.1"/>
    <property type="molecule type" value="Genomic_DNA"/>
</dbReference>
<feature type="coiled-coil region" evidence="1">
    <location>
        <begin position="31"/>
        <end position="58"/>
    </location>
</feature>
<keyword evidence="3" id="KW-1185">Reference proteome</keyword>
<dbReference type="RefSeq" id="WP_202231154.1">
    <property type="nucleotide sequence ID" value="NZ_JBCLSQ010000014.1"/>
</dbReference>
<keyword evidence="1" id="KW-0175">Coiled coil</keyword>
<protein>
    <submittedName>
        <fullName evidence="2">Transcriptional regulator</fullName>
    </submittedName>
</protein>